<comment type="caution">
    <text evidence="2">The sequence shown here is derived from an EMBL/GenBank/DDBJ whole genome shotgun (WGS) entry which is preliminary data.</text>
</comment>
<feature type="compositionally biased region" description="Pro residues" evidence="1">
    <location>
        <begin position="62"/>
        <end position="73"/>
    </location>
</feature>
<keyword evidence="3" id="KW-1185">Reference proteome</keyword>
<protein>
    <submittedName>
        <fullName evidence="2">Uncharacterized protein</fullName>
    </submittedName>
</protein>
<sequence>MKHSCAPRQAARGQRKSLSAVTARGARGALVDIAKPRAVELADSEGSSAHGLIGSSRKVSSPTPPGASRPPSGPHGLSGMDIYHARLLLLRDGGRLHDVVGAAQELTWYVAHVAQGGVEVRDGRSVHFPNDMPRGVVDEAFTGGHSTHQTDGRYVVTSLNEPTIHRRNREDIKMDLEARSEGTVRTAPRR</sequence>
<accession>A0AAD7TZ01</accession>
<reference evidence="2" key="1">
    <citation type="submission" date="2022-11" db="EMBL/GenBank/DDBJ databases">
        <title>Genome Sequence of Cubamyces cubensis.</title>
        <authorList>
            <person name="Buettner E."/>
        </authorList>
    </citation>
    <scope>NUCLEOTIDE SEQUENCE</scope>
    <source>
        <strain evidence="2">MPL-01</strain>
    </source>
</reference>
<evidence type="ECO:0000313" key="2">
    <source>
        <dbReference type="EMBL" id="KAJ8489254.1"/>
    </source>
</evidence>
<dbReference type="EMBL" id="JAPEVG010000051">
    <property type="protein sequence ID" value="KAJ8489254.1"/>
    <property type="molecule type" value="Genomic_DNA"/>
</dbReference>
<feature type="region of interest" description="Disordered" evidence="1">
    <location>
        <begin position="1"/>
        <end position="26"/>
    </location>
</feature>
<gene>
    <name evidence="2" type="ORF">ONZ51_g3047</name>
</gene>
<name>A0AAD7TZ01_9APHY</name>
<proteinExistence type="predicted"/>
<dbReference type="AlphaFoldDB" id="A0AAD7TZ01"/>
<organism evidence="2 3">
    <name type="scientific">Trametes cubensis</name>
    <dbReference type="NCBI Taxonomy" id="1111947"/>
    <lineage>
        <taxon>Eukaryota</taxon>
        <taxon>Fungi</taxon>
        <taxon>Dikarya</taxon>
        <taxon>Basidiomycota</taxon>
        <taxon>Agaricomycotina</taxon>
        <taxon>Agaricomycetes</taxon>
        <taxon>Polyporales</taxon>
        <taxon>Polyporaceae</taxon>
        <taxon>Trametes</taxon>
    </lineage>
</organism>
<evidence type="ECO:0000256" key="1">
    <source>
        <dbReference type="SAM" id="MobiDB-lite"/>
    </source>
</evidence>
<evidence type="ECO:0000313" key="3">
    <source>
        <dbReference type="Proteomes" id="UP001215151"/>
    </source>
</evidence>
<dbReference type="Proteomes" id="UP001215151">
    <property type="component" value="Unassembled WGS sequence"/>
</dbReference>
<feature type="region of interest" description="Disordered" evidence="1">
    <location>
        <begin position="42"/>
        <end position="78"/>
    </location>
</feature>